<dbReference type="InterPro" id="IPR029063">
    <property type="entry name" value="SAM-dependent_MTases_sf"/>
</dbReference>
<dbReference type="InterPro" id="IPR036388">
    <property type="entry name" value="WH-like_DNA-bd_sf"/>
</dbReference>
<dbReference type="PANTHER" id="PTHR43712">
    <property type="entry name" value="PUTATIVE (AFU_ORTHOLOGUE AFUA_4G14580)-RELATED"/>
    <property type="match status" value="1"/>
</dbReference>
<evidence type="ECO:0000313" key="6">
    <source>
        <dbReference type="Proteomes" id="UP000564378"/>
    </source>
</evidence>
<dbReference type="InterPro" id="IPR036390">
    <property type="entry name" value="WH_DNA-bd_sf"/>
</dbReference>
<evidence type="ECO:0000256" key="1">
    <source>
        <dbReference type="ARBA" id="ARBA00022603"/>
    </source>
</evidence>
<keyword evidence="6" id="KW-1185">Reference proteome</keyword>
<evidence type="ECO:0000256" key="2">
    <source>
        <dbReference type="ARBA" id="ARBA00022679"/>
    </source>
</evidence>
<keyword evidence="2" id="KW-0808">Transferase</keyword>
<keyword evidence="5" id="KW-0830">Ubiquinone</keyword>
<comment type="caution">
    <text evidence="5">The sequence shown here is derived from an EMBL/GenBank/DDBJ whole genome shotgun (WGS) entry which is preliminary data.</text>
</comment>
<dbReference type="GO" id="GO:0032259">
    <property type="term" value="P:methylation"/>
    <property type="evidence" value="ECO:0007669"/>
    <property type="project" value="UniProtKB-KW"/>
</dbReference>
<dbReference type="EMBL" id="JACJVJ010000001">
    <property type="protein sequence ID" value="MBC2776091.1"/>
    <property type="molecule type" value="Genomic_DNA"/>
</dbReference>
<dbReference type="AlphaFoldDB" id="A0A842HUM9"/>
<dbReference type="SUPFAM" id="SSF46785">
    <property type="entry name" value="Winged helix' DNA-binding domain"/>
    <property type="match status" value="1"/>
</dbReference>
<feature type="domain" description="O-methyltransferase C-terminal" evidence="4">
    <location>
        <begin position="163"/>
        <end position="322"/>
    </location>
</feature>
<dbReference type="InterPro" id="IPR016461">
    <property type="entry name" value="COMT-like"/>
</dbReference>
<dbReference type="Proteomes" id="UP000564378">
    <property type="component" value="Unassembled WGS sequence"/>
</dbReference>
<protein>
    <submittedName>
        <fullName evidence="5">Ubiquinone/menaquinone biosynthesis protein</fullName>
    </submittedName>
</protein>
<gene>
    <name evidence="5" type="ORF">H6P80_00525</name>
</gene>
<dbReference type="InterPro" id="IPR001077">
    <property type="entry name" value="COMT_C"/>
</dbReference>
<evidence type="ECO:0000256" key="3">
    <source>
        <dbReference type="ARBA" id="ARBA00022691"/>
    </source>
</evidence>
<dbReference type="PANTHER" id="PTHR43712:SF2">
    <property type="entry name" value="O-METHYLTRANSFERASE CICE"/>
    <property type="match status" value="1"/>
</dbReference>
<keyword evidence="3" id="KW-0949">S-adenosyl-L-methionine</keyword>
<dbReference type="Gene3D" id="1.10.10.10">
    <property type="entry name" value="Winged helix-like DNA-binding domain superfamily/Winged helix DNA-binding domain"/>
    <property type="match status" value="1"/>
</dbReference>
<proteinExistence type="predicted"/>
<dbReference type="PROSITE" id="PS51683">
    <property type="entry name" value="SAM_OMT_II"/>
    <property type="match status" value="1"/>
</dbReference>
<name>A0A842HUM9_9SPHN</name>
<keyword evidence="1" id="KW-0489">Methyltransferase</keyword>
<dbReference type="Pfam" id="PF00891">
    <property type="entry name" value="Methyltransf_2"/>
    <property type="match status" value="1"/>
</dbReference>
<organism evidence="5 6">
    <name type="scientific">Parasphingopyxis marina</name>
    <dbReference type="NCBI Taxonomy" id="2761622"/>
    <lineage>
        <taxon>Bacteria</taxon>
        <taxon>Pseudomonadati</taxon>
        <taxon>Pseudomonadota</taxon>
        <taxon>Alphaproteobacteria</taxon>
        <taxon>Sphingomonadales</taxon>
        <taxon>Sphingomonadaceae</taxon>
        <taxon>Parasphingopyxis</taxon>
    </lineage>
</organism>
<evidence type="ECO:0000313" key="5">
    <source>
        <dbReference type="EMBL" id="MBC2776091.1"/>
    </source>
</evidence>
<dbReference type="RefSeq" id="WP_185799407.1">
    <property type="nucleotide sequence ID" value="NZ_JACJVJ010000001.1"/>
</dbReference>
<evidence type="ECO:0000259" key="4">
    <source>
        <dbReference type="Pfam" id="PF00891"/>
    </source>
</evidence>
<dbReference type="Gene3D" id="3.40.50.150">
    <property type="entry name" value="Vaccinia Virus protein VP39"/>
    <property type="match status" value="1"/>
</dbReference>
<dbReference type="SUPFAM" id="SSF53335">
    <property type="entry name" value="S-adenosyl-L-methionine-dependent methyltransferases"/>
    <property type="match status" value="1"/>
</dbReference>
<sequence>MNAYQMPVVDDRAIWDLWLSQHHLPAITVADEIGLFAALEAGPRDTATLAAACNVEGRALGIVLGLIAALGFVVRREGDWNLTSVSRTYLLPDGTFYWGPLITGGRDNDPIHAALMGMLRPSEKADPTEGRPVESWESGQLEIEQARSIAQFMHAHSLPAAIGASRTGRFEGVTSLMDVGGGSGVFSIAAALAQPGLKATIMELPAMCEAAQDYIDKADVADRVGTTSVDMFREDWPTGHDALFFSNIYHDWNEATNRELSAKAFAALPSGGRIFLHEQLMADTLDGPVTTASFSVLMLRGTRGKQYSLGELTAILESAGFEDVRATHSCGYYSLVEAVKP</sequence>
<dbReference type="GO" id="GO:0008171">
    <property type="term" value="F:O-methyltransferase activity"/>
    <property type="evidence" value="ECO:0007669"/>
    <property type="project" value="InterPro"/>
</dbReference>
<reference evidence="5 6" key="1">
    <citation type="submission" date="2020-08" db="EMBL/GenBank/DDBJ databases">
        <title>Draft genome sequence of Parasphingopyxis sp. GrpM-11.</title>
        <authorList>
            <person name="Oh J."/>
            <person name="Roh D.-H."/>
        </authorList>
    </citation>
    <scope>NUCLEOTIDE SEQUENCE [LARGE SCALE GENOMIC DNA]</scope>
    <source>
        <strain evidence="5 6">GrpM-11</strain>
    </source>
</reference>
<accession>A0A842HUM9</accession>